<accession>A0A0F9VBH9</accession>
<name>A0A0F9VBH9_9ZZZZ</name>
<dbReference type="AlphaFoldDB" id="A0A0F9VBH9"/>
<dbReference type="EMBL" id="LAZR01000598">
    <property type="protein sequence ID" value="KKN63178.1"/>
    <property type="molecule type" value="Genomic_DNA"/>
</dbReference>
<organism evidence="1">
    <name type="scientific">marine sediment metagenome</name>
    <dbReference type="NCBI Taxonomy" id="412755"/>
    <lineage>
        <taxon>unclassified sequences</taxon>
        <taxon>metagenomes</taxon>
        <taxon>ecological metagenomes</taxon>
    </lineage>
</organism>
<evidence type="ECO:0000313" key="1">
    <source>
        <dbReference type="EMBL" id="KKN63178.1"/>
    </source>
</evidence>
<sequence>MDDRIIDPVKHDRILADLDGISRRTGIHSSFITDSMRRWCDDEEIQWVLNLRRALADGEITGLAYIGKITRVMDRMQAIGGACIRNFIEARVVPIEDLVDYDHSNVSVLLVPDFYTGDIPTWKRTKLLSMLLGRHAARQATVIYVSNGQAMKRDYGEPLTNHVNETFFSISGPGI</sequence>
<protein>
    <submittedName>
        <fullName evidence="1">Uncharacterized protein</fullName>
    </submittedName>
</protein>
<proteinExistence type="predicted"/>
<reference evidence="1" key="1">
    <citation type="journal article" date="2015" name="Nature">
        <title>Complex archaea that bridge the gap between prokaryotes and eukaryotes.</title>
        <authorList>
            <person name="Spang A."/>
            <person name="Saw J.H."/>
            <person name="Jorgensen S.L."/>
            <person name="Zaremba-Niedzwiedzka K."/>
            <person name="Martijn J."/>
            <person name="Lind A.E."/>
            <person name="van Eijk R."/>
            <person name="Schleper C."/>
            <person name="Guy L."/>
            <person name="Ettema T.J."/>
        </authorList>
    </citation>
    <scope>NUCLEOTIDE SEQUENCE</scope>
</reference>
<comment type="caution">
    <text evidence="1">The sequence shown here is derived from an EMBL/GenBank/DDBJ whole genome shotgun (WGS) entry which is preliminary data.</text>
</comment>
<gene>
    <name evidence="1" type="ORF">LCGC14_0504480</name>
</gene>